<name>A0A2W4C5I5_9HYPH</name>
<dbReference type="EMBL" id="PCDP01000065">
    <property type="protein sequence ID" value="PZM08832.1"/>
    <property type="molecule type" value="Genomic_DNA"/>
</dbReference>
<dbReference type="Proteomes" id="UP000248925">
    <property type="component" value="Unassembled WGS sequence"/>
</dbReference>
<evidence type="ECO:0000313" key="2">
    <source>
        <dbReference type="Proteomes" id="UP000248925"/>
    </source>
</evidence>
<proteinExistence type="predicted"/>
<evidence type="ECO:0000313" key="1">
    <source>
        <dbReference type="EMBL" id="PZM08832.1"/>
    </source>
</evidence>
<protein>
    <submittedName>
        <fullName evidence="1">Uncharacterized protein</fullName>
    </submittedName>
</protein>
<comment type="caution">
    <text evidence="1">The sequence shown here is derived from an EMBL/GenBank/DDBJ whole genome shotgun (WGS) entry which is preliminary data.</text>
</comment>
<sequence length="132" mass="14502">MTGDDDFLAEVYLSTPSARIQTNFGDTHRHGGVVRLKALEKAIAAAKDHLKGISLKQRLLFKLTYSGRGNRQLSTDLHETLNWADSSGLLAGGMLFNQVLSKNIAEGFVWLGFPDPKKAVLFKLAGYDHTSI</sequence>
<gene>
    <name evidence="1" type="ORF">CPY51_28115</name>
</gene>
<accession>A0A2W4C5I5</accession>
<reference evidence="1 2" key="1">
    <citation type="journal article" date="2018" name="Sci. Rep.">
        <title>Rhizobium tumorigenes sp. nov., a novel plant tumorigenic bacterium isolated from cane gall tumors on thornless blackberry.</title>
        <authorList>
            <person name="Kuzmanovi N."/>
            <person name="Smalla K."/>
            <person name="Gronow S."/>
            <person name="PuBawska J."/>
        </authorList>
    </citation>
    <scope>NUCLEOTIDE SEQUENCE [LARGE SCALE GENOMIC DNA]</scope>
    <source>
        <strain evidence="1 2">CCBAU 85046</strain>
    </source>
</reference>
<dbReference type="AlphaFoldDB" id="A0A2W4C5I5"/>
<keyword evidence="2" id="KW-1185">Reference proteome</keyword>
<organism evidence="1 2">
    <name type="scientific">Rhizobium tubonense</name>
    <dbReference type="NCBI Taxonomy" id="484088"/>
    <lineage>
        <taxon>Bacteria</taxon>
        <taxon>Pseudomonadati</taxon>
        <taxon>Pseudomonadota</taxon>
        <taxon>Alphaproteobacteria</taxon>
        <taxon>Hyphomicrobiales</taxon>
        <taxon>Rhizobiaceae</taxon>
        <taxon>Rhizobium/Agrobacterium group</taxon>
        <taxon>Rhizobium</taxon>
    </lineage>
</organism>